<keyword evidence="3" id="KW-1185">Reference proteome</keyword>
<protein>
    <submittedName>
        <fullName evidence="2">Uncharacterized protein</fullName>
    </submittedName>
</protein>
<gene>
    <name evidence="2" type="ORF">AAFF_G00140840</name>
</gene>
<sequence length="181" mass="19102">MLARSECESNRSCGKHGAGLHQSSGGHPLPVGTCAGTFAQSGSGTLTLPQRTGERVTSAGLQRFCRAMFHRGAWVCGFRWEKLRPTAAVRSRVGTRSGLTRVGFSPTPLGVPESSVESLGGNGPGRPSPGWGGRTRTINKPVQGDDFLRCRHLPALCSLIKVSLGFKTGPSGFHHASRPAL</sequence>
<reference evidence="2" key="1">
    <citation type="journal article" date="2023" name="Science">
        <title>Genome structures resolve the early diversification of teleost fishes.</title>
        <authorList>
            <person name="Parey E."/>
            <person name="Louis A."/>
            <person name="Montfort J."/>
            <person name="Bouchez O."/>
            <person name="Roques C."/>
            <person name="Iampietro C."/>
            <person name="Lluch J."/>
            <person name="Castinel A."/>
            <person name="Donnadieu C."/>
            <person name="Desvignes T."/>
            <person name="Floi Bucao C."/>
            <person name="Jouanno E."/>
            <person name="Wen M."/>
            <person name="Mejri S."/>
            <person name="Dirks R."/>
            <person name="Jansen H."/>
            <person name="Henkel C."/>
            <person name="Chen W.J."/>
            <person name="Zahm M."/>
            <person name="Cabau C."/>
            <person name="Klopp C."/>
            <person name="Thompson A.W."/>
            <person name="Robinson-Rechavi M."/>
            <person name="Braasch I."/>
            <person name="Lecointre G."/>
            <person name="Bobe J."/>
            <person name="Postlethwait J.H."/>
            <person name="Berthelot C."/>
            <person name="Roest Crollius H."/>
            <person name="Guiguen Y."/>
        </authorList>
    </citation>
    <scope>NUCLEOTIDE SEQUENCE</scope>
    <source>
        <strain evidence="2">NC1722</strain>
    </source>
</reference>
<dbReference type="Proteomes" id="UP001221898">
    <property type="component" value="Unassembled WGS sequence"/>
</dbReference>
<name>A0AAD7TCG2_9TELE</name>
<proteinExistence type="predicted"/>
<evidence type="ECO:0000313" key="3">
    <source>
        <dbReference type="Proteomes" id="UP001221898"/>
    </source>
</evidence>
<accession>A0AAD7TCG2</accession>
<feature type="region of interest" description="Disordered" evidence="1">
    <location>
        <begin position="1"/>
        <end position="24"/>
    </location>
</feature>
<dbReference type="AlphaFoldDB" id="A0AAD7TCG2"/>
<feature type="region of interest" description="Disordered" evidence="1">
    <location>
        <begin position="104"/>
        <end position="136"/>
    </location>
</feature>
<comment type="caution">
    <text evidence="2">The sequence shown here is derived from an EMBL/GenBank/DDBJ whole genome shotgun (WGS) entry which is preliminary data.</text>
</comment>
<evidence type="ECO:0000256" key="1">
    <source>
        <dbReference type="SAM" id="MobiDB-lite"/>
    </source>
</evidence>
<evidence type="ECO:0000313" key="2">
    <source>
        <dbReference type="EMBL" id="KAJ8418375.1"/>
    </source>
</evidence>
<dbReference type="EMBL" id="JAINUG010000002">
    <property type="protein sequence ID" value="KAJ8418375.1"/>
    <property type="molecule type" value="Genomic_DNA"/>
</dbReference>
<organism evidence="2 3">
    <name type="scientific">Aldrovandia affinis</name>
    <dbReference type="NCBI Taxonomy" id="143900"/>
    <lineage>
        <taxon>Eukaryota</taxon>
        <taxon>Metazoa</taxon>
        <taxon>Chordata</taxon>
        <taxon>Craniata</taxon>
        <taxon>Vertebrata</taxon>
        <taxon>Euteleostomi</taxon>
        <taxon>Actinopterygii</taxon>
        <taxon>Neopterygii</taxon>
        <taxon>Teleostei</taxon>
        <taxon>Notacanthiformes</taxon>
        <taxon>Halosauridae</taxon>
        <taxon>Aldrovandia</taxon>
    </lineage>
</organism>